<dbReference type="Pfam" id="PF02627">
    <property type="entry name" value="CMD"/>
    <property type="match status" value="1"/>
</dbReference>
<organism evidence="3 4">
    <name type="scientific">Actinomadura fibrosa</name>
    <dbReference type="NCBI Taxonomy" id="111802"/>
    <lineage>
        <taxon>Bacteria</taxon>
        <taxon>Bacillati</taxon>
        <taxon>Actinomycetota</taxon>
        <taxon>Actinomycetes</taxon>
        <taxon>Streptosporangiales</taxon>
        <taxon>Thermomonosporaceae</taxon>
        <taxon>Actinomadura</taxon>
    </lineage>
</organism>
<feature type="compositionally biased region" description="Low complexity" evidence="1">
    <location>
        <begin position="346"/>
        <end position="359"/>
    </location>
</feature>
<evidence type="ECO:0000313" key="4">
    <source>
        <dbReference type="Proteomes" id="UP001597063"/>
    </source>
</evidence>
<dbReference type="RefSeq" id="WP_131760215.1">
    <property type="nucleotide sequence ID" value="NZ_CAACUY010000107.1"/>
</dbReference>
<accession>A0ABW2Y2A9</accession>
<evidence type="ECO:0000259" key="2">
    <source>
        <dbReference type="Pfam" id="PF02627"/>
    </source>
</evidence>
<protein>
    <submittedName>
        <fullName evidence="3">Carboxymuconolactone decarboxylase family protein</fullName>
    </submittedName>
</protein>
<comment type="caution">
    <text evidence="3">The sequence shown here is derived from an EMBL/GenBank/DDBJ whole genome shotgun (WGS) entry which is preliminary data.</text>
</comment>
<dbReference type="Gene3D" id="1.20.1290.10">
    <property type="entry name" value="AhpD-like"/>
    <property type="match status" value="1"/>
</dbReference>
<reference evidence="4" key="1">
    <citation type="journal article" date="2019" name="Int. J. Syst. Evol. Microbiol.">
        <title>The Global Catalogue of Microorganisms (GCM) 10K type strain sequencing project: providing services to taxonomists for standard genome sequencing and annotation.</title>
        <authorList>
            <consortium name="The Broad Institute Genomics Platform"/>
            <consortium name="The Broad Institute Genome Sequencing Center for Infectious Disease"/>
            <person name="Wu L."/>
            <person name="Ma J."/>
        </authorList>
    </citation>
    <scope>NUCLEOTIDE SEQUENCE [LARGE SCALE GENOMIC DNA]</scope>
    <source>
        <strain evidence="4">JCM 9371</strain>
    </source>
</reference>
<gene>
    <name evidence="3" type="ORF">ACFQZM_47525</name>
</gene>
<feature type="region of interest" description="Disordered" evidence="1">
    <location>
        <begin position="346"/>
        <end position="381"/>
    </location>
</feature>
<dbReference type="NCBIfam" id="TIGR00778">
    <property type="entry name" value="ahpD_dom"/>
    <property type="match status" value="1"/>
</dbReference>
<dbReference type="InterPro" id="IPR004675">
    <property type="entry name" value="AhpD_core"/>
</dbReference>
<dbReference type="SUPFAM" id="SSF69118">
    <property type="entry name" value="AhpD-like"/>
    <property type="match status" value="1"/>
</dbReference>
<dbReference type="EMBL" id="JBHTGP010000038">
    <property type="protein sequence ID" value="MFD0692210.1"/>
    <property type="molecule type" value="Genomic_DNA"/>
</dbReference>
<feature type="domain" description="Carboxymuconolactone decarboxylase-like" evidence="2">
    <location>
        <begin position="60"/>
        <end position="137"/>
    </location>
</feature>
<name>A0ABW2Y2A9_9ACTN</name>
<dbReference type="InterPro" id="IPR003779">
    <property type="entry name" value="CMD-like"/>
</dbReference>
<dbReference type="Proteomes" id="UP001597063">
    <property type="component" value="Unassembled WGS sequence"/>
</dbReference>
<sequence length="381" mass="39880">MSGLLVRATRRAAPSHVRYVRTVAPDAAEGLVARVYAQVERDFGMLAPPVALHAPAPEALAACWTLLRETLLADGRADRPAKEVVAAAVSLANACPYCVDVHGAVLHALIGRNAAALLRDRPAAATDPRLRGIARWARDGAPPPGTVPSEHGAELLGVALAFHYLNRMVNVFLRDSPFPARTPERLRGGLRRLSGRLLRGPASRALPPGASLDLLPEARLPRDLAWAAGAPHVAGAVARAATVFDEEARRWAPERVRRLVRDELGEACPPLGAHRIRIADSVEALPPAERPAGRLALLAALASYRTGPADVIAYRNGTGDGQDLVGLVGWAAFTAAGRAVAGLRAAAPAAWSGTPTGRAPGPGPRTGGDVPGATRADDGRR</sequence>
<evidence type="ECO:0000256" key="1">
    <source>
        <dbReference type="SAM" id="MobiDB-lite"/>
    </source>
</evidence>
<proteinExistence type="predicted"/>
<keyword evidence="4" id="KW-1185">Reference proteome</keyword>
<dbReference type="InterPro" id="IPR029032">
    <property type="entry name" value="AhpD-like"/>
</dbReference>
<evidence type="ECO:0000313" key="3">
    <source>
        <dbReference type="EMBL" id="MFD0692210.1"/>
    </source>
</evidence>